<evidence type="ECO:0000313" key="2">
    <source>
        <dbReference type="Proteomes" id="UP001596408"/>
    </source>
</evidence>
<organism evidence="1 2">
    <name type="scientific">Halopelagius fulvigenes</name>
    <dbReference type="NCBI Taxonomy" id="1198324"/>
    <lineage>
        <taxon>Archaea</taxon>
        <taxon>Methanobacteriati</taxon>
        <taxon>Methanobacteriota</taxon>
        <taxon>Stenosarchaea group</taxon>
        <taxon>Halobacteria</taxon>
        <taxon>Halobacteriales</taxon>
        <taxon>Haloferacaceae</taxon>
    </lineage>
</organism>
<protein>
    <submittedName>
        <fullName evidence="1">Uncharacterized protein</fullName>
    </submittedName>
</protein>
<dbReference type="AlphaFoldDB" id="A0ABD5U549"/>
<dbReference type="Proteomes" id="UP001596408">
    <property type="component" value="Unassembled WGS sequence"/>
</dbReference>
<evidence type="ECO:0000313" key="1">
    <source>
        <dbReference type="EMBL" id="MFC6825857.1"/>
    </source>
</evidence>
<name>A0ABD5U549_9EURY</name>
<dbReference type="EMBL" id="JBHSXH010000015">
    <property type="protein sequence ID" value="MFC6825857.1"/>
    <property type="molecule type" value="Genomic_DNA"/>
</dbReference>
<dbReference type="Pfam" id="PF24336">
    <property type="entry name" value="DUF7504"/>
    <property type="match status" value="1"/>
</dbReference>
<comment type="caution">
    <text evidence="1">The sequence shown here is derived from an EMBL/GenBank/DDBJ whole genome shotgun (WGS) entry which is preliminary data.</text>
</comment>
<dbReference type="RefSeq" id="WP_379696583.1">
    <property type="nucleotide sequence ID" value="NZ_JBHSXH010000015.1"/>
</dbReference>
<keyword evidence="2" id="KW-1185">Reference proteome</keyword>
<proteinExistence type="predicted"/>
<dbReference type="InterPro" id="IPR055927">
    <property type="entry name" value="DUF7504"/>
</dbReference>
<gene>
    <name evidence="1" type="ORF">ACFQEV_12755</name>
</gene>
<sequence length="260" mass="28215">MVQGGGTDAESSDGVTSFACALDELKTRGSTLLVVGSVPEEVYATMSAKMLGDGDASPRRRLLVAPMAGVSHRDRRLEGVSRRTPEWTRIVRYESHARHAAVAEGDAAVSAPDGPVGLDAANVHGDGRATADGRDPLAEVVDGEIIDLGLQIARTIDQFDGIASGLAPAELRVAFDCLPTLLSEYDRETVFRFVHVLGNNVRSVGGMAHFRLPQDRRAETVRLFEPLFDATVELRLDGHELAQRWHFRDADISSEWLSID</sequence>
<accession>A0ABD5U549</accession>
<reference evidence="1 2" key="1">
    <citation type="journal article" date="2019" name="Int. J. Syst. Evol. Microbiol.">
        <title>The Global Catalogue of Microorganisms (GCM) 10K type strain sequencing project: providing services to taxonomists for standard genome sequencing and annotation.</title>
        <authorList>
            <consortium name="The Broad Institute Genomics Platform"/>
            <consortium name="The Broad Institute Genome Sequencing Center for Infectious Disease"/>
            <person name="Wu L."/>
            <person name="Ma J."/>
        </authorList>
    </citation>
    <scope>NUCLEOTIDE SEQUENCE [LARGE SCALE GENOMIC DNA]</scope>
    <source>
        <strain evidence="1 2">YIM 94188</strain>
    </source>
</reference>